<dbReference type="Proteomes" id="UP000295604">
    <property type="component" value="Unassembled WGS sequence"/>
</dbReference>
<dbReference type="EMBL" id="QAPF01000728">
    <property type="protein sequence ID" value="TEA10036.1"/>
    <property type="molecule type" value="Genomic_DNA"/>
</dbReference>
<evidence type="ECO:0000256" key="1">
    <source>
        <dbReference type="SAM" id="MobiDB-lite"/>
    </source>
</evidence>
<gene>
    <name evidence="2" type="ORF">C8034_v011001</name>
</gene>
<protein>
    <submittedName>
        <fullName evidence="2">Uncharacterized protein</fullName>
    </submittedName>
</protein>
<proteinExistence type="predicted"/>
<feature type="compositionally biased region" description="Acidic residues" evidence="1">
    <location>
        <begin position="204"/>
        <end position="215"/>
    </location>
</feature>
<evidence type="ECO:0000313" key="2">
    <source>
        <dbReference type="EMBL" id="TEA10036.1"/>
    </source>
</evidence>
<dbReference type="AlphaFoldDB" id="A0A4R8T0Y0"/>
<name>A0A4R8T0Y0_9PEZI</name>
<keyword evidence="3" id="KW-1185">Reference proteome</keyword>
<sequence length="215" mass="24061">MSSAKASRQTETLGHLKSLNDSVNRELSYYYTTATSQVAESESLLTAFEKGTLTKEQLASYQQTARTGHYTLFRRFSEIREGLYTLSSALWTNLSLARDSKRKDGAVAGALAEGLMHVPEFAHEEEYAHMKAGDESCVKAEGVFRERRKAKMEEKKPRRGGGFKQGGGRAVRDWTFEEYDPEKHGEEARRSSAAAKGGLAPVKEEEEGEDLIELW</sequence>
<evidence type="ECO:0000313" key="3">
    <source>
        <dbReference type="Proteomes" id="UP000295604"/>
    </source>
</evidence>
<reference evidence="2 3" key="1">
    <citation type="submission" date="2018-11" db="EMBL/GenBank/DDBJ databases">
        <title>Genome sequence and assembly of Colletotrichum sidae.</title>
        <authorList>
            <person name="Gan P."/>
            <person name="Shirasu K."/>
        </authorList>
    </citation>
    <scope>NUCLEOTIDE SEQUENCE [LARGE SCALE GENOMIC DNA]</scope>
    <source>
        <strain evidence="2 3">CBS 518.97</strain>
    </source>
</reference>
<comment type="caution">
    <text evidence="2">The sequence shown here is derived from an EMBL/GenBank/DDBJ whole genome shotgun (WGS) entry which is preliminary data.</text>
</comment>
<organism evidence="2 3">
    <name type="scientific">Colletotrichum sidae</name>
    <dbReference type="NCBI Taxonomy" id="1347389"/>
    <lineage>
        <taxon>Eukaryota</taxon>
        <taxon>Fungi</taxon>
        <taxon>Dikarya</taxon>
        <taxon>Ascomycota</taxon>
        <taxon>Pezizomycotina</taxon>
        <taxon>Sordariomycetes</taxon>
        <taxon>Hypocreomycetidae</taxon>
        <taxon>Glomerellales</taxon>
        <taxon>Glomerellaceae</taxon>
        <taxon>Colletotrichum</taxon>
        <taxon>Colletotrichum orbiculare species complex</taxon>
    </lineage>
</organism>
<feature type="region of interest" description="Disordered" evidence="1">
    <location>
        <begin position="148"/>
        <end position="215"/>
    </location>
</feature>
<feature type="compositionally biased region" description="Basic and acidic residues" evidence="1">
    <location>
        <begin position="170"/>
        <end position="190"/>
    </location>
</feature>
<accession>A0A4R8T0Y0</accession>
<feature type="compositionally biased region" description="Gly residues" evidence="1">
    <location>
        <begin position="160"/>
        <end position="169"/>
    </location>
</feature>